<comment type="caution">
    <text evidence="2">The sequence shown here is derived from an EMBL/GenBank/DDBJ whole genome shotgun (WGS) entry which is preliminary data.</text>
</comment>
<proteinExistence type="predicted"/>
<gene>
    <name evidence="2" type="ORF">KME32_05620</name>
</gene>
<accession>A0A951UER1</accession>
<evidence type="ECO:0000313" key="3">
    <source>
        <dbReference type="Proteomes" id="UP000715781"/>
    </source>
</evidence>
<evidence type="ECO:0000256" key="1">
    <source>
        <dbReference type="SAM" id="MobiDB-lite"/>
    </source>
</evidence>
<protein>
    <submittedName>
        <fullName evidence="2">Uncharacterized protein</fullName>
    </submittedName>
</protein>
<dbReference type="AlphaFoldDB" id="A0A951UER1"/>
<dbReference type="Proteomes" id="UP000715781">
    <property type="component" value="Unassembled WGS sequence"/>
</dbReference>
<name>A0A951UER1_9NOST</name>
<reference evidence="2" key="2">
    <citation type="journal article" date="2022" name="Microbiol. Resour. Announc.">
        <title>Metagenome Sequencing to Explore Phylogenomics of Terrestrial Cyanobacteria.</title>
        <authorList>
            <person name="Ward R.D."/>
            <person name="Stajich J.E."/>
            <person name="Johansen J.R."/>
            <person name="Huntemann M."/>
            <person name="Clum A."/>
            <person name="Foster B."/>
            <person name="Foster B."/>
            <person name="Roux S."/>
            <person name="Palaniappan K."/>
            <person name="Varghese N."/>
            <person name="Mukherjee S."/>
            <person name="Reddy T.B.K."/>
            <person name="Daum C."/>
            <person name="Copeland A."/>
            <person name="Chen I.A."/>
            <person name="Ivanova N.N."/>
            <person name="Kyrpides N.C."/>
            <person name="Shapiro N."/>
            <person name="Eloe-Fadrosh E.A."/>
            <person name="Pietrasiak N."/>
        </authorList>
    </citation>
    <scope>NUCLEOTIDE SEQUENCE</scope>
    <source>
        <strain evidence="2">JT2-VF2</strain>
    </source>
</reference>
<sequence length="75" mass="8445">MDRKTATTWLILLFLIFVGFGDGFLPKPLSTASLQTRTTINEFFVGLFPSWQPKTRPNARTEKAVDNLENGGSKR</sequence>
<evidence type="ECO:0000313" key="2">
    <source>
        <dbReference type="EMBL" id="MBW4560629.1"/>
    </source>
</evidence>
<organism evidence="2 3">
    <name type="scientific">Mojavia pulchra JT2-VF2</name>
    <dbReference type="NCBI Taxonomy" id="287848"/>
    <lineage>
        <taxon>Bacteria</taxon>
        <taxon>Bacillati</taxon>
        <taxon>Cyanobacteriota</taxon>
        <taxon>Cyanophyceae</taxon>
        <taxon>Nostocales</taxon>
        <taxon>Nostocaceae</taxon>
    </lineage>
</organism>
<dbReference type="EMBL" id="JAHHHN010000002">
    <property type="protein sequence ID" value="MBW4560629.1"/>
    <property type="molecule type" value="Genomic_DNA"/>
</dbReference>
<reference evidence="2" key="1">
    <citation type="submission" date="2021-05" db="EMBL/GenBank/DDBJ databases">
        <authorList>
            <person name="Pietrasiak N."/>
            <person name="Ward R."/>
            <person name="Stajich J.E."/>
            <person name="Kurbessoian T."/>
        </authorList>
    </citation>
    <scope>NUCLEOTIDE SEQUENCE</scope>
    <source>
        <strain evidence="2">JT2-VF2</strain>
    </source>
</reference>
<feature type="region of interest" description="Disordered" evidence="1">
    <location>
        <begin position="54"/>
        <end position="75"/>
    </location>
</feature>